<dbReference type="EMBL" id="JADCTT010000016">
    <property type="protein sequence ID" value="KAF9743562.1"/>
    <property type="molecule type" value="Genomic_DNA"/>
</dbReference>
<protein>
    <submittedName>
        <fullName evidence="2">Uncharacterized protein</fullName>
    </submittedName>
</protein>
<evidence type="ECO:0000256" key="1">
    <source>
        <dbReference type="SAM" id="MobiDB-lite"/>
    </source>
</evidence>
<comment type="caution">
    <text evidence="2">The sequence shown here is derived from an EMBL/GenBank/DDBJ whole genome shotgun (WGS) entry which is preliminary data.</text>
</comment>
<proteinExistence type="predicted"/>
<accession>A0A8H7K7M9</accession>
<sequence>MKLYTLQDLKRKAADRSNFQKLKRIRAEGNLDELNVPADDSDSSLQTWACPFFRHDPLGNMNYLKLKLKRIRDVKQHIQRQHNSSCHRCLQSLASQKKKEEHLKAGMCEINNQSASSSKAVLSMKVQKKVKNRALRSKSGDQ</sequence>
<dbReference type="AlphaFoldDB" id="A0A8H7K7M9"/>
<name>A0A8H7K7M9_BIOOC</name>
<evidence type="ECO:0000313" key="2">
    <source>
        <dbReference type="EMBL" id="KAF9743562.1"/>
    </source>
</evidence>
<evidence type="ECO:0000313" key="3">
    <source>
        <dbReference type="Proteomes" id="UP000616885"/>
    </source>
</evidence>
<organism evidence="2 3">
    <name type="scientific">Bionectria ochroleuca</name>
    <name type="common">Gliocladium roseum</name>
    <dbReference type="NCBI Taxonomy" id="29856"/>
    <lineage>
        <taxon>Eukaryota</taxon>
        <taxon>Fungi</taxon>
        <taxon>Dikarya</taxon>
        <taxon>Ascomycota</taxon>
        <taxon>Pezizomycotina</taxon>
        <taxon>Sordariomycetes</taxon>
        <taxon>Hypocreomycetidae</taxon>
        <taxon>Hypocreales</taxon>
        <taxon>Bionectriaceae</taxon>
        <taxon>Clonostachys</taxon>
    </lineage>
</organism>
<feature type="compositionally biased region" description="Basic residues" evidence="1">
    <location>
        <begin position="126"/>
        <end position="136"/>
    </location>
</feature>
<reference evidence="2" key="1">
    <citation type="submission" date="2020-10" db="EMBL/GenBank/DDBJ databases">
        <title>High-Quality Genome Resource of Clonostachys rosea strain S41 by Oxford Nanopore Long-Read Sequencing.</title>
        <authorList>
            <person name="Wang H."/>
        </authorList>
    </citation>
    <scope>NUCLEOTIDE SEQUENCE</scope>
    <source>
        <strain evidence="2">S41</strain>
    </source>
</reference>
<feature type="region of interest" description="Disordered" evidence="1">
    <location>
        <begin position="115"/>
        <end position="142"/>
    </location>
</feature>
<dbReference type="Proteomes" id="UP000616885">
    <property type="component" value="Unassembled WGS sequence"/>
</dbReference>
<gene>
    <name evidence="2" type="ORF">IM811_005902</name>
</gene>